<keyword evidence="2" id="KW-0695">RNA-directed DNA polymerase</keyword>
<comment type="caution">
    <text evidence="2">The sequence shown here is derived from an EMBL/GenBank/DDBJ whole genome shotgun (WGS) entry which is preliminary data.</text>
</comment>
<dbReference type="AlphaFoldDB" id="A0A5B6WZU8"/>
<evidence type="ECO:0000313" key="3">
    <source>
        <dbReference type="Proteomes" id="UP000325315"/>
    </source>
</evidence>
<dbReference type="GO" id="GO:0003964">
    <property type="term" value="F:RNA-directed DNA polymerase activity"/>
    <property type="evidence" value="ECO:0007669"/>
    <property type="project" value="UniProtKB-KW"/>
</dbReference>
<dbReference type="OrthoDB" id="998764at2759"/>
<keyword evidence="2" id="KW-0808">Transferase</keyword>
<evidence type="ECO:0000259" key="1">
    <source>
        <dbReference type="Pfam" id="PF24626"/>
    </source>
</evidence>
<dbReference type="Proteomes" id="UP000325315">
    <property type="component" value="Unassembled WGS sequence"/>
</dbReference>
<proteinExistence type="predicted"/>
<protein>
    <submittedName>
        <fullName evidence="2">Reverse transcriptase</fullName>
    </submittedName>
</protein>
<accession>A0A5B6WZU8</accession>
<organism evidence="2 3">
    <name type="scientific">Gossypium australe</name>
    <dbReference type="NCBI Taxonomy" id="47621"/>
    <lineage>
        <taxon>Eukaryota</taxon>
        <taxon>Viridiplantae</taxon>
        <taxon>Streptophyta</taxon>
        <taxon>Embryophyta</taxon>
        <taxon>Tracheophyta</taxon>
        <taxon>Spermatophyta</taxon>
        <taxon>Magnoliopsida</taxon>
        <taxon>eudicotyledons</taxon>
        <taxon>Gunneridae</taxon>
        <taxon>Pentapetalae</taxon>
        <taxon>rosids</taxon>
        <taxon>malvids</taxon>
        <taxon>Malvales</taxon>
        <taxon>Malvaceae</taxon>
        <taxon>Malvoideae</taxon>
        <taxon>Gossypium</taxon>
    </lineage>
</organism>
<sequence length="112" mass="13363">MNFKIHGVDLVKETKENVKVIRECLNPASDRQKSYSDLKRKEIEYQVSDRVFLKVSPWKKVLRFGRKGKLSPRLIGPYKITERFRPVAFRLALSSELEKRHDVFHVSMLRRY</sequence>
<dbReference type="Pfam" id="PF24626">
    <property type="entry name" value="SH3_Tf2-1"/>
    <property type="match status" value="1"/>
</dbReference>
<dbReference type="PANTHER" id="PTHR46148">
    <property type="entry name" value="CHROMO DOMAIN-CONTAINING PROTEIN"/>
    <property type="match status" value="1"/>
</dbReference>
<evidence type="ECO:0000313" key="2">
    <source>
        <dbReference type="EMBL" id="KAA3487501.1"/>
    </source>
</evidence>
<keyword evidence="3" id="KW-1185">Reference proteome</keyword>
<dbReference type="PANTHER" id="PTHR46148:SF44">
    <property type="entry name" value="GAG-POL POLYPROTEIN"/>
    <property type="match status" value="1"/>
</dbReference>
<keyword evidence="2" id="KW-0548">Nucleotidyltransferase</keyword>
<feature type="domain" description="Tf2-1-like SH3-like" evidence="1">
    <location>
        <begin position="49"/>
        <end position="112"/>
    </location>
</feature>
<gene>
    <name evidence="2" type="ORF">EPI10_031321</name>
</gene>
<dbReference type="InterPro" id="IPR056924">
    <property type="entry name" value="SH3_Tf2-1"/>
</dbReference>
<dbReference type="EMBL" id="SMMG02000001">
    <property type="protein sequence ID" value="KAA3487501.1"/>
    <property type="molecule type" value="Genomic_DNA"/>
</dbReference>
<reference evidence="3" key="1">
    <citation type="journal article" date="2019" name="Plant Biotechnol. J.">
        <title>Genome sequencing of the Australian wild diploid species Gossypium australe highlights disease resistance and delayed gland morphogenesis.</title>
        <authorList>
            <person name="Cai Y."/>
            <person name="Cai X."/>
            <person name="Wang Q."/>
            <person name="Wang P."/>
            <person name="Zhang Y."/>
            <person name="Cai C."/>
            <person name="Xu Y."/>
            <person name="Wang K."/>
            <person name="Zhou Z."/>
            <person name="Wang C."/>
            <person name="Geng S."/>
            <person name="Li B."/>
            <person name="Dong Q."/>
            <person name="Hou Y."/>
            <person name="Wang H."/>
            <person name="Ai P."/>
            <person name="Liu Z."/>
            <person name="Yi F."/>
            <person name="Sun M."/>
            <person name="An G."/>
            <person name="Cheng J."/>
            <person name="Zhang Y."/>
            <person name="Shi Q."/>
            <person name="Xie Y."/>
            <person name="Shi X."/>
            <person name="Chang Y."/>
            <person name="Huang F."/>
            <person name="Chen Y."/>
            <person name="Hong S."/>
            <person name="Mi L."/>
            <person name="Sun Q."/>
            <person name="Zhang L."/>
            <person name="Zhou B."/>
            <person name="Peng R."/>
            <person name="Zhang X."/>
            <person name="Liu F."/>
        </authorList>
    </citation>
    <scope>NUCLEOTIDE SEQUENCE [LARGE SCALE GENOMIC DNA]</scope>
    <source>
        <strain evidence="3">cv. PA1801</strain>
    </source>
</reference>
<name>A0A5B6WZU8_9ROSI</name>